<dbReference type="AlphaFoldDB" id="A0A9P5Y415"/>
<reference evidence="1" key="1">
    <citation type="submission" date="2020-11" db="EMBL/GenBank/DDBJ databases">
        <authorList>
            <consortium name="DOE Joint Genome Institute"/>
            <person name="Ahrendt S."/>
            <person name="Riley R."/>
            <person name="Andreopoulos W."/>
            <person name="Labutti K."/>
            <person name="Pangilinan J."/>
            <person name="Ruiz-Duenas F.J."/>
            <person name="Barrasa J.M."/>
            <person name="Sanchez-Garcia M."/>
            <person name="Camarero S."/>
            <person name="Miyauchi S."/>
            <person name="Serrano A."/>
            <person name="Linde D."/>
            <person name="Babiker R."/>
            <person name="Drula E."/>
            <person name="Ayuso-Fernandez I."/>
            <person name="Pacheco R."/>
            <person name="Padilla G."/>
            <person name="Ferreira P."/>
            <person name="Barriuso J."/>
            <person name="Kellner H."/>
            <person name="Castanera R."/>
            <person name="Alfaro M."/>
            <person name="Ramirez L."/>
            <person name="Pisabarro A.G."/>
            <person name="Kuo A."/>
            <person name="Tritt A."/>
            <person name="Lipzen A."/>
            <person name="He G."/>
            <person name="Yan M."/>
            <person name="Ng V."/>
            <person name="Cullen D."/>
            <person name="Martin F."/>
            <person name="Rosso M.-N."/>
            <person name="Henrissat B."/>
            <person name="Hibbett D."/>
            <person name="Martinez A.T."/>
            <person name="Grigoriev I.V."/>
        </authorList>
    </citation>
    <scope>NUCLEOTIDE SEQUENCE</scope>
    <source>
        <strain evidence="1">CBS 247.69</strain>
    </source>
</reference>
<comment type="caution">
    <text evidence="1">The sequence shown here is derived from an EMBL/GenBank/DDBJ whole genome shotgun (WGS) entry which is preliminary data.</text>
</comment>
<organism evidence="1 2">
    <name type="scientific">Collybia nuda</name>
    <dbReference type="NCBI Taxonomy" id="64659"/>
    <lineage>
        <taxon>Eukaryota</taxon>
        <taxon>Fungi</taxon>
        <taxon>Dikarya</taxon>
        <taxon>Basidiomycota</taxon>
        <taxon>Agaricomycotina</taxon>
        <taxon>Agaricomycetes</taxon>
        <taxon>Agaricomycetidae</taxon>
        <taxon>Agaricales</taxon>
        <taxon>Tricholomatineae</taxon>
        <taxon>Clitocybaceae</taxon>
        <taxon>Collybia</taxon>
    </lineage>
</organism>
<dbReference type="Proteomes" id="UP000807353">
    <property type="component" value="Unassembled WGS sequence"/>
</dbReference>
<dbReference type="OrthoDB" id="2750929at2759"/>
<evidence type="ECO:0000313" key="2">
    <source>
        <dbReference type="Proteomes" id="UP000807353"/>
    </source>
</evidence>
<sequence length="647" mass="73458">MSSHVKRLVLLRFIYSTETNLGGTFLRRDRRYLTAKSRYHTGVKRANSGLGLRVAYPECLGVRGQHTLESHEIAYAQNSHKKNVISTLKPENLQITDFLDLSGTKSTRVHVRSFKGEKRGKSFIFRVFEGGVKGFLYYHVSPGRPLISGMLRFRVTPTSDPASFNEGYDMTKPSGFYWQKNLPQMNMDLQDLALRDELVTPATIEEAKHLRHSHPPQHLLTYLEQPFLLKFESGSFLWVAHDGGFRYAQLRFLASDRRTSYRKHCTRGVPPYTGSAVARLELSTLPEHTGTFWVVVRILKILQPAECTILDYDGHIQRPEEGSYVSYRDESGDYKPIALNLARGKLENIGLRVLLPIEHDLRPGSDSFPVSTLDPDRIKASDALTLARGQAELRVILKDEKLFSIRLPIFPPGHPYRPFMDSRAFIYFHKPPGLPQIAGEIRIRLTPTGDPSSFNQGHDLKSHTGMRWHIPFHLTVSRAQYEPLLEKLLNDKLITPAMLSHFKKIMAGTAPIGTRATTLHSPWQQFRLDCSNNDAVLVIFHPNSVDRVRISGYHLHTSENGEERFTGMALVRFEQSPFPEDAGKPILVLRVLETTDPGVFRLPNTAGPERDPKNGPLVMKMIKSGPVVYKFYLNHRAHLATFVEDVL</sequence>
<dbReference type="EMBL" id="MU150278">
    <property type="protein sequence ID" value="KAF9461862.1"/>
    <property type="molecule type" value="Genomic_DNA"/>
</dbReference>
<keyword evidence="2" id="KW-1185">Reference proteome</keyword>
<protein>
    <submittedName>
        <fullName evidence="1">Uncharacterized protein</fullName>
    </submittedName>
</protein>
<accession>A0A9P5Y415</accession>
<evidence type="ECO:0000313" key="1">
    <source>
        <dbReference type="EMBL" id="KAF9461862.1"/>
    </source>
</evidence>
<gene>
    <name evidence="1" type="ORF">BDZ94DRAFT_1310214</name>
</gene>
<proteinExistence type="predicted"/>
<name>A0A9P5Y415_9AGAR</name>